<dbReference type="EC" id="3.5.1.25" evidence="2"/>
<dbReference type="CDD" id="cd00854">
    <property type="entry name" value="NagA"/>
    <property type="match status" value="1"/>
</dbReference>
<feature type="binding site" evidence="9">
    <location>
        <position position="299"/>
    </location>
    <ligand>
        <name>substrate</name>
    </ligand>
</feature>
<proteinExistence type="inferred from homology"/>
<dbReference type="InterPro" id="IPR032466">
    <property type="entry name" value="Metal_Hydrolase"/>
</dbReference>
<dbReference type="AlphaFoldDB" id="A0AAV9PXS2"/>
<dbReference type="FunFam" id="3.20.20.140:FF:000065">
    <property type="entry name" value="N-acetylglucosamine-6-phosphate deacetylase"/>
    <property type="match status" value="1"/>
</dbReference>
<evidence type="ECO:0000256" key="9">
    <source>
        <dbReference type="PIRSR" id="PIRSR038994-2"/>
    </source>
</evidence>
<dbReference type="Pfam" id="PF01979">
    <property type="entry name" value="Amidohydro_1"/>
    <property type="match status" value="1"/>
</dbReference>
<reference evidence="12 13" key="1">
    <citation type="submission" date="2023-06" db="EMBL/GenBank/DDBJ databases">
        <title>Black Yeasts Isolated from many extreme environments.</title>
        <authorList>
            <person name="Coleine C."/>
            <person name="Stajich J.E."/>
            <person name="Selbmann L."/>
        </authorList>
    </citation>
    <scope>NUCLEOTIDE SEQUENCE [LARGE SCALE GENOMIC DNA]</scope>
    <source>
        <strain evidence="12 13">CCFEE 5887</strain>
    </source>
</reference>
<feature type="binding site" evidence="9">
    <location>
        <begin position="358"/>
        <end position="360"/>
    </location>
    <ligand>
        <name>substrate</name>
    </ligand>
</feature>
<feature type="binding site" evidence="10">
    <location>
        <position position="159"/>
    </location>
    <ligand>
        <name>Zn(2+)</name>
        <dbReference type="ChEBI" id="CHEBI:29105"/>
    </ligand>
</feature>
<dbReference type="Gene3D" id="3.20.20.140">
    <property type="entry name" value="Metal-dependent hydrolases"/>
    <property type="match status" value="1"/>
</dbReference>
<evidence type="ECO:0000313" key="12">
    <source>
        <dbReference type="EMBL" id="KAK5530828.1"/>
    </source>
</evidence>
<evidence type="ECO:0000256" key="1">
    <source>
        <dbReference type="ARBA" id="ARBA00010716"/>
    </source>
</evidence>
<feature type="binding site" evidence="9">
    <location>
        <position position="170"/>
    </location>
    <ligand>
        <name>substrate</name>
    </ligand>
</feature>
<comment type="cofactor">
    <cofactor evidence="10">
        <name>a divalent metal cation</name>
        <dbReference type="ChEBI" id="CHEBI:60240"/>
    </cofactor>
    <text evidence="10">Binds 1 divalent metal cation per subunit.</text>
</comment>
<evidence type="ECO:0000256" key="4">
    <source>
        <dbReference type="ARBA" id="ARBA00022723"/>
    </source>
</evidence>
<comment type="catalytic activity">
    <reaction evidence="7">
        <text>N-acetyl-D-glucosamine 6-phosphate + H2O = D-glucosamine 6-phosphate + acetate</text>
        <dbReference type="Rhea" id="RHEA:22936"/>
        <dbReference type="ChEBI" id="CHEBI:15377"/>
        <dbReference type="ChEBI" id="CHEBI:30089"/>
        <dbReference type="ChEBI" id="CHEBI:57513"/>
        <dbReference type="ChEBI" id="CHEBI:58725"/>
        <dbReference type="EC" id="3.5.1.25"/>
    </reaction>
</comment>
<evidence type="ECO:0000256" key="10">
    <source>
        <dbReference type="PIRSR" id="PIRSR038994-3"/>
    </source>
</evidence>
<evidence type="ECO:0000256" key="3">
    <source>
        <dbReference type="ARBA" id="ARBA00018029"/>
    </source>
</evidence>
<evidence type="ECO:0000256" key="5">
    <source>
        <dbReference type="ARBA" id="ARBA00022801"/>
    </source>
</evidence>
<dbReference type="EMBL" id="JAXLQG010000018">
    <property type="protein sequence ID" value="KAK5530828.1"/>
    <property type="molecule type" value="Genomic_DNA"/>
</dbReference>
<keyword evidence="13" id="KW-1185">Reference proteome</keyword>
<dbReference type="InterPro" id="IPR011059">
    <property type="entry name" value="Metal-dep_hydrolase_composite"/>
</dbReference>
<dbReference type="NCBIfam" id="TIGR00221">
    <property type="entry name" value="nagA"/>
    <property type="match status" value="1"/>
</dbReference>
<dbReference type="GO" id="GO:0006046">
    <property type="term" value="P:N-acetylglucosamine catabolic process"/>
    <property type="evidence" value="ECO:0007669"/>
    <property type="project" value="TreeGrafter"/>
</dbReference>
<dbReference type="SUPFAM" id="SSF51338">
    <property type="entry name" value="Composite domain of metallo-dependent hydrolases"/>
    <property type="match status" value="1"/>
</dbReference>
<name>A0AAV9PXS2_9PEZI</name>
<organism evidence="12 13">
    <name type="scientific">Vermiconidia calcicola</name>
    <dbReference type="NCBI Taxonomy" id="1690605"/>
    <lineage>
        <taxon>Eukaryota</taxon>
        <taxon>Fungi</taxon>
        <taxon>Dikarya</taxon>
        <taxon>Ascomycota</taxon>
        <taxon>Pezizomycotina</taxon>
        <taxon>Dothideomycetes</taxon>
        <taxon>Dothideomycetidae</taxon>
        <taxon>Mycosphaerellales</taxon>
        <taxon>Extremaceae</taxon>
        <taxon>Vermiconidia</taxon>
    </lineage>
</organism>
<feature type="binding site" evidence="10">
    <location>
        <position position="261"/>
    </location>
    <ligand>
        <name>Zn(2+)</name>
        <dbReference type="ChEBI" id="CHEBI:29105"/>
    </ligand>
</feature>
<protein>
    <recommendedName>
        <fullName evidence="3">N-acetylglucosamine-6-phosphate deacetylase</fullName>
        <ecNumber evidence="2">3.5.1.25</ecNumber>
    </recommendedName>
</protein>
<evidence type="ECO:0000313" key="13">
    <source>
        <dbReference type="Proteomes" id="UP001345827"/>
    </source>
</evidence>
<keyword evidence="4 10" id="KW-0479">Metal-binding</keyword>
<feature type="binding site" evidence="9">
    <location>
        <position position="272"/>
    </location>
    <ligand>
        <name>substrate</name>
    </ligand>
</feature>
<feature type="active site" description="Proton donor/acceptor" evidence="8">
    <location>
        <position position="321"/>
    </location>
</feature>
<comment type="caution">
    <text evidence="12">The sequence shown here is derived from an EMBL/GenBank/DDBJ whole genome shotgun (WGS) entry which is preliminary data.</text>
</comment>
<evidence type="ECO:0000259" key="11">
    <source>
        <dbReference type="Pfam" id="PF01979"/>
    </source>
</evidence>
<feature type="domain" description="Amidohydrolase-related" evidence="11">
    <location>
        <begin position="72"/>
        <end position="432"/>
    </location>
</feature>
<dbReference type="PANTHER" id="PTHR11113:SF14">
    <property type="entry name" value="N-ACETYLGLUCOSAMINE-6-PHOSPHATE DEACETYLASE"/>
    <property type="match status" value="1"/>
</dbReference>
<evidence type="ECO:0000256" key="6">
    <source>
        <dbReference type="ARBA" id="ARBA00023277"/>
    </source>
</evidence>
<sequence>MGSMIPETMGHGRITKFINGRIVQDGQLVTADVLVSADSGRILSIEQASSSSCQKHTNGLIDHDVVDLDGRILAPGLIDVQLNGAFGFNFSVLLDNDLSYVKELNRVNKALVQTGLTSYLPTLTSQPANVYRQVLPYLGPTGALRLAETGCESLGAHCEGPFLSRGKNGIHNLDNLQEPLNGFEDFEACYGSGNLSASSHDGRSSPPRIKMITAAPEVGKVTTDCIPELQKRNIIFSIGHSDATYEQACAAVERGASMVTHLFNAMPPLHHRNPGVLGLLGHSDASQKPYIGVIADGIHLHPSVVNVAFQSHPDGFILVTDAMHLVGLPDGTYQWSTDGACLVKKKSRLSLEGNPDKIAGSAVTLLECVNNFLSWSNADVPTALKAVTATPARMLGLQGLKGSLTPGADADLVVLSEAKTGGKSQLVLDQTWKFGIKVYDIEEC</sequence>
<keyword evidence="6" id="KW-0119">Carbohydrate metabolism</keyword>
<dbReference type="InterPro" id="IPR006680">
    <property type="entry name" value="Amidohydro-rel"/>
</dbReference>
<dbReference type="PIRSF" id="PIRSF038994">
    <property type="entry name" value="NagA"/>
    <property type="match status" value="1"/>
</dbReference>
<feature type="binding site" evidence="9">
    <location>
        <begin position="264"/>
        <end position="265"/>
    </location>
    <ligand>
        <name>substrate</name>
    </ligand>
</feature>
<dbReference type="SUPFAM" id="SSF51556">
    <property type="entry name" value="Metallo-dependent hydrolases"/>
    <property type="match status" value="1"/>
</dbReference>
<accession>A0AAV9PXS2</accession>
<dbReference type="InterPro" id="IPR003764">
    <property type="entry name" value="GlcNAc_6-P_deAcase"/>
</dbReference>
<evidence type="ECO:0000256" key="2">
    <source>
        <dbReference type="ARBA" id="ARBA00011899"/>
    </source>
</evidence>
<evidence type="ECO:0000256" key="8">
    <source>
        <dbReference type="PIRSR" id="PIRSR038994-1"/>
    </source>
</evidence>
<dbReference type="GO" id="GO:0046872">
    <property type="term" value="F:metal ion binding"/>
    <property type="evidence" value="ECO:0007669"/>
    <property type="project" value="UniProtKB-KW"/>
</dbReference>
<comment type="similarity">
    <text evidence="1">Belongs to the metallo-dependent hydrolases superfamily. NagA family.</text>
</comment>
<keyword evidence="5 12" id="KW-0378">Hydrolase</keyword>
<evidence type="ECO:0000256" key="7">
    <source>
        <dbReference type="ARBA" id="ARBA00047647"/>
    </source>
</evidence>
<feature type="binding site" evidence="10">
    <location>
        <position position="240"/>
    </location>
    <ligand>
        <name>Zn(2+)</name>
        <dbReference type="ChEBI" id="CHEBI:29105"/>
    </ligand>
</feature>
<gene>
    <name evidence="12" type="primary">NAG2_1</name>
    <name evidence="12" type="ORF">LTR25_008685</name>
</gene>
<dbReference type="GO" id="GO:0008448">
    <property type="term" value="F:N-acetylglucosamine-6-phosphate deacetylase activity"/>
    <property type="evidence" value="ECO:0007669"/>
    <property type="project" value="UniProtKB-EC"/>
</dbReference>
<dbReference type="PANTHER" id="PTHR11113">
    <property type="entry name" value="N-ACETYLGLUCOSAMINE-6-PHOSPHATE DEACETYLASE"/>
    <property type="match status" value="1"/>
</dbReference>
<dbReference type="Proteomes" id="UP001345827">
    <property type="component" value="Unassembled WGS sequence"/>
</dbReference>